<reference evidence="3 4" key="1">
    <citation type="journal article" date="2019" name="Mol. Ecol. Resour.">
        <title>Chromosome-level genome assembly of Triplophysa tibetana, a fish adapted to the harsh high-altitude environment of the Tibetan Plateau.</title>
        <authorList>
            <person name="Yang X."/>
            <person name="Liu H."/>
            <person name="Ma Z."/>
            <person name="Zou Y."/>
            <person name="Zou M."/>
            <person name="Mao Y."/>
            <person name="Li X."/>
            <person name="Wang H."/>
            <person name="Chen T."/>
            <person name="Wang W."/>
            <person name="Yang R."/>
        </authorList>
    </citation>
    <scope>NUCLEOTIDE SEQUENCE [LARGE SCALE GENOMIC DNA]</scope>
    <source>
        <strain evidence="3">TTIB1903HZAU</strain>
        <tissue evidence="3">Muscle</tissue>
    </source>
</reference>
<feature type="compositionally biased region" description="Polar residues" evidence="2">
    <location>
        <begin position="752"/>
        <end position="767"/>
    </location>
</feature>
<comment type="caution">
    <text evidence="3">The sequence shown here is derived from an EMBL/GenBank/DDBJ whole genome shotgun (WGS) entry which is preliminary data.</text>
</comment>
<sequence>MKKDRKFDKQPIRTSVIAVRNSFLVRFMRDKPTTQRRTVNRDQQDPIHPTHSSGVWLRFNPKQHTQIGHVNYFPSEELAKPVKPGLHCRRLTAKQVSYCYGIGKTADKAQFDNCTGTHAVYMCIYTGGVMAAQVEFDAGRPSMVGSRLHLSPLIDSSNKSLVEASGGPQGSLIISSEPTKPVPGPKPRLTPKPFTVEKNPTIRHIIAPKPQPKPKPESTQLASHKPDPPSTPKPQQAGKPNLPSTNSNRPESFAFKTGPKTSAGQTNKPVAQPFKPAPTIASTDFNKSRPSPSGDVLRKTSFGSTPARPKTNVQASTPGAEWPFASQNKTPGLSIIRAKSMCFLTEIGQNFENTKEDTGAKDESSPAVLRPQSKGSRARPVSAVFSPNPTQSESLSPAPRWAERRPLSSDLTSKFESVGLFLHRRPAKEDSKENTPETTEGVGAVSPREKEITEWRNKPSVPDKISQKTELRDTDSKPEDIGESSIRRRISLLLDSSSSFAVARVDTQGTEPHSPVLAVSDTDGGVGVKQRIKELTEEVPTTLSPPQKPQLRPRSLLYDRTKRFEAEHDGLSSSESKDPQELNEDLSKKFSSIEGQTENTKETSKLSSHGVQDLPTHSLDSDGVQTVRAAMFENVVERHSVQVMEDRISQGTVQQQSTVKPTPRRNHSLRIRDNTFKALEDDDPGSLVKATYREQLSPLSPVCVEHVVGTVASFEESHAVSESLPTAHLEDHAFTLCSRRSGPLAKEDRSTTEMSNPLTNKESTSPASLIEASNPRYLRVGALQKWNVTDVNRGIETEREMVKKMEEEIQKQIEMHMAATAALEEEEEDEEDRETVGLKPIEAQREREREQEEVAAPKRPKMLEHEEHANKPRATYFALTGQIHETVYQGERVNEEEIFGRGKQAMVGGEDRGMKKEGPFDEFTFTTGQWAAQNQFAPFKRNPSLDAAMHKDVAEDLHIHDTQGIDHRLQDRERHRATKEEMEKENQRLAEFEKMKQLERMQEIKQRELEIEKQREIEKRRQIEIERLKQSERQREQERDIQQELERQREIERQKREKERQKQMEYERMKAAEKELELQREFERKRQREFEREKERMLDQEKLRLREFEKLKEMERERERQIELERQREVERQKQRELEKQQEIEWQKEQLEMERHRELEWQREMERQKELARLKQTEMERWKKQKAEERERKKELEELERIKELEREQLRDFELQRQGERPLQQEHRKHRAKGTMELEGERKQQAERQRGVVRRAGVEQEKRTATSPLRPKVLDLDQVYLGARTGRDENSPTARWKQPSLRPDEVYRPAILDIDSFRSQTQPDSITGQVTHCRPQSTQLNLPQPHTAPQGQSPPQPLFHPHFQAFLHPSPSERIRTQLPSPLQPQILHQNQQNVQSLNTERPEYQPHSLSETSDWAIFALQPSSALPRAQTNVWGLKELAVDEPLWVSATEGSRRPVSTRPTSLEQQLLRPEERGLAAVLTPNSATAMSPVFTPVQQTSVPLAAPLIAIQTPSPSVQSNLWLPATPILNMEGSWTSVPFSGGSSGSLALSPSTPLVGEDTSVPGSQNVTSVTDPTWNPNWERVSQGQRENLAPHRDIGQQKRSRSMCRKSDLSKVYYDDGPLVHVRTRRSRSAHREKCEENSVSTSSMLSNQNSKKYTNVVDFTQLTALYTHVHIKFAPTSIADLEIEEGCLFSQLGTALRSSFNYGFIDVVPSEQT</sequence>
<feature type="region of interest" description="Disordered" evidence="2">
    <location>
        <begin position="1283"/>
        <end position="1302"/>
    </location>
</feature>
<feature type="region of interest" description="Disordered" evidence="2">
    <location>
        <begin position="1213"/>
        <end position="1266"/>
    </location>
</feature>
<feature type="compositionally biased region" description="Polar residues" evidence="2">
    <location>
        <begin position="589"/>
        <end position="598"/>
    </location>
</feature>
<feature type="compositionally biased region" description="Polar residues" evidence="2">
    <location>
        <begin position="280"/>
        <end position="291"/>
    </location>
</feature>
<feature type="compositionally biased region" description="Basic and acidic residues" evidence="2">
    <location>
        <begin position="353"/>
        <end position="364"/>
    </location>
</feature>
<feature type="compositionally biased region" description="Polar residues" evidence="2">
    <location>
        <begin position="1642"/>
        <end position="1651"/>
    </location>
</feature>
<feature type="compositionally biased region" description="Polar residues" evidence="2">
    <location>
        <begin position="1318"/>
        <end position="1351"/>
    </location>
</feature>
<keyword evidence="4" id="KW-1185">Reference proteome</keyword>
<feature type="compositionally biased region" description="Pro residues" evidence="2">
    <location>
        <begin position="180"/>
        <end position="190"/>
    </location>
</feature>
<feature type="region of interest" description="Disordered" evidence="2">
    <location>
        <begin position="1318"/>
        <end position="1364"/>
    </location>
</feature>
<dbReference type="PANTHER" id="PTHR22042">
    <property type="entry name" value="TANKYRASE 1 BINDING PROTEIN"/>
    <property type="match status" value="1"/>
</dbReference>
<dbReference type="PANTHER" id="PTHR22042:SF3">
    <property type="entry name" value="RIKEN CDNA 2900026A02 GENE"/>
    <property type="match status" value="1"/>
</dbReference>
<gene>
    <name evidence="3" type="ORF">E1301_Tti015592</name>
</gene>
<feature type="region of interest" description="Disordered" evidence="2">
    <location>
        <begin position="1558"/>
        <end position="1608"/>
    </location>
</feature>
<feature type="region of interest" description="Disordered" evidence="2">
    <location>
        <begin position="506"/>
        <end position="620"/>
    </location>
</feature>
<feature type="region of interest" description="Disordered" evidence="2">
    <location>
        <begin position="160"/>
        <end position="328"/>
    </location>
</feature>
<dbReference type="EMBL" id="SOYY01000012">
    <property type="protein sequence ID" value="KAA0713843.1"/>
    <property type="molecule type" value="Genomic_DNA"/>
</dbReference>
<feature type="compositionally biased region" description="Basic and acidic residues" evidence="2">
    <location>
        <begin position="1234"/>
        <end position="1264"/>
    </location>
</feature>
<feature type="compositionally biased region" description="Polar residues" evidence="2">
    <location>
        <begin position="259"/>
        <end position="269"/>
    </location>
</feature>
<feature type="compositionally biased region" description="Polar residues" evidence="2">
    <location>
        <begin position="1563"/>
        <end position="1589"/>
    </location>
</feature>
<feature type="region of interest" description="Disordered" evidence="2">
    <location>
        <begin position="352"/>
        <end position="409"/>
    </location>
</feature>
<accession>A0A5A9NW50</accession>
<feature type="region of interest" description="Disordered" evidence="2">
    <location>
        <begin position="1630"/>
        <end position="1651"/>
    </location>
</feature>
<feature type="region of interest" description="Disordered" evidence="2">
    <location>
        <begin position="30"/>
        <end position="55"/>
    </location>
</feature>
<feature type="coiled-coil region" evidence="1">
    <location>
        <begin position="795"/>
        <end position="826"/>
    </location>
</feature>
<evidence type="ECO:0000313" key="3">
    <source>
        <dbReference type="EMBL" id="KAA0713843.1"/>
    </source>
</evidence>
<feature type="region of interest" description="Disordered" evidence="2">
    <location>
        <begin position="740"/>
        <end position="770"/>
    </location>
</feature>
<proteinExistence type="predicted"/>
<feature type="region of interest" description="Disordered" evidence="2">
    <location>
        <begin position="425"/>
        <end position="486"/>
    </location>
</feature>
<evidence type="ECO:0000256" key="2">
    <source>
        <dbReference type="SAM" id="MobiDB-lite"/>
    </source>
</evidence>
<evidence type="ECO:0000256" key="1">
    <source>
        <dbReference type="SAM" id="Coils"/>
    </source>
</evidence>
<protein>
    <submittedName>
        <fullName evidence="3">Uncharacterized protein</fullName>
    </submittedName>
</protein>
<keyword evidence="1" id="KW-0175">Coiled coil</keyword>
<dbReference type="InterPro" id="IPR040006">
    <property type="entry name" value="TNKS1BP1-like"/>
</dbReference>
<evidence type="ECO:0000313" key="4">
    <source>
        <dbReference type="Proteomes" id="UP000324632"/>
    </source>
</evidence>
<feature type="region of interest" description="Disordered" evidence="2">
    <location>
        <begin position="1026"/>
        <end position="1067"/>
    </location>
</feature>
<feature type="compositionally biased region" description="Basic and acidic residues" evidence="2">
    <location>
        <begin position="447"/>
        <end position="457"/>
    </location>
</feature>
<feature type="compositionally biased region" description="Basic and acidic residues" evidence="2">
    <location>
        <begin position="557"/>
        <end position="588"/>
    </location>
</feature>
<dbReference type="Proteomes" id="UP000324632">
    <property type="component" value="Chromosome 12"/>
</dbReference>
<feature type="compositionally biased region" description="Polar residues" evidence="2">
    <location>
        <begin position="385"/>
        <end position="395"/>
    </location>
</feature>
<feature type="compositionally biased region" description="Basic and acidic residues" evidence="2">
    <location>
        <begin position="1213"/>
        <end position="1226"/>
    </location>
</feature>
<organism evidence="3 4">
    <name type="scientific">Triplophysa tibetana</name>
    <dbReference type="NCBI Taxonomy" id="1572043"/>
    <lineage>
        <taxon>Eukaryota</taxon>
        <taxon>Metazoa</taxon>
        <taxon>Chordata</taxon>
        <taxon>Craniata</taxon>
        <taxon>Vertebrata</taxon>
        <taxon>Euteleostomi</taxon>
        <taxon>Actinopterygii</taxon>
        <taxon>Neopterygii</taxon>
        <taxon>Teleostei</taxon>
        <taxon>Ostariophysi</taxon>
        <taxon>Cypriniformes</taxon>
        <taxon>Nemacheilidae</taxon>
        <taxon>Triplophysa</taxon>
    </lineage>
</organism>
<feature type="compositionally biased region" description="Basic and acidic residues" evidence="2">
    <location>
        <begin position="30"/>
        <end position="45"/>
    </location>
</feature>
<name>A0A5A9NW50_9TELE</name>
<feature type="compositionally biased region" description="Basic and acidic residues" evidence="2">
    <location>
        <begin position="465"/>
        <end position="480"/>
    </location>
</feature>